<sequence length="178" mass="19094">MRRHGWLLLPFALAACDRPPQPSNATIVHSESEALTPADEQDQPGRDGISTERTDIPELDGVPLAEGRWTLADGPEARFGLAGEPSFSIRCDNQLHMIVMTRGAISGDNLQLITDRGATRFDAQGDGAQTVASFSAKYPWFRDVLAKADGAIGVRIDDGEPLAMPVDPAIAEVVSACR</sequence>
<evidence type="ECO:0000313" key="3">
    <source>
        <dbReference type="Proteomes" id="UP000249066"/>
    </source>
</evidence>
<proteinExistence type="predicted"/>
<evidence type="ECO:0000313" key="2">
    <source>
        <dbReference type="EMBL" id="PZO89432.1"/>
    </source>
</evidence>
<evidence type="ECO:0000256" key="1">
    <source>
        <dbReference type="SAM" id="MobiDB-lite"/>
    </source>
</evidence>
<dbReference type="PROSITE" id="PS51257">
    <property type="entry name" value="PROKAR_LIPOPROTEIN"/>
    <property type="match status" value="1"/>
</dbReference>
<feature type="compositionally biased region" description="Basic and acidic residues" evidence="1">
    <location>
        <begin position="43"/>
        <end position="54"/>
    </location>
</feature>
<gene>
    <name evidence="2" type="ORF">DI623_10225</name>
</gene>
<accession>A0A2W5A869</accession>
<protein>
    <submittedName>
        <fullName evidence="2">Uncharacterized protein</fullName>
    </submittedName>
</protein>
<organism evidence="2 3">
    <name type="scientific">Sphingomonas sanxanigenens</name>
    <dbReference type="NCBI Taxonomy" id="397260"/>
    <lineage>
        <taxon>Bacteria</taxon>
        <taxon>Pseudomonadati</taxon>
        <taxon>Pseudomonadota</taxon>
        <taxon>Alphaproteobacteria</taxon>
        <taxon>Sphingomonadales</taxon>
        <taxon>Sphingomonadaceae</taxon>
        <taxon>Sphingomonas</taxon>
    </lineage>
</organism>
<reference evidence="2 3" key="1">
    <citation type="submission" date="2017-08" db="EMBL/GenBank/DDBJ databases">
        <title>Infants hospitalized years apart are colonized by the same room-sourced microbial strains.</title>
        <authorList>
            <person name="Brooks B."/>
            <person name="Olm M.R."/>
            <person name="Firek B.A."/>
            <person name="Baker R."/>
            <person name="Thomas B.C."/>
            <person name="Morowitz M.J."/>
            <person name="Banfield J.F."/>
        </authorList>
    </citation>
    <scope>NUCLEOTIDE SEQUENCE [LARGE SCALE GENOMIC DNA]</scope>
    <source>
        <strain evidence="2">S2_018_000_R2_101</strain>
    </source>
</reference>
<comment type="caution">
    <text evidence="2">The sequence shown here is derived from an EMBL/GenBank/DDBJ whole genome shotgun (WGS) entry which is preliminary data.</text>
</comment>
<dbReference type="AlphaFoldDB" id="A0A2W5A869"/>
<dbReference type="EMBL" id="QFNN01000059">
    <property type="protein sequence ID" value="PZO89432.1"/>
    <property type="molecule type" value="Genomic_DNA"/>
</dbReference>
<name>A0A2W5A869_9SPHN</name>
<dbReference type="Proteomes" id="UP000249066">
    <property type="component" value="Unassembled WGS sequence"/>
</dbReference>
<feature type="region of interest" description="Disordered" evidence="1">
    <location>
        <begin position="30"/>
        <end position="54"/>
    </location>
</feature>